<dbReference type="Gene3D" id="3.30.1490.190">
    <property type="match status" value="1"/>
</dbReference>
<accession>A0ABW1X4I1</accession>
<protein>
    <submittedName>
        <fullName evidence="8">Fur family transcriptional regulator</fullName>
    </submittedName>
</protein>
<evidence type="ECO:0000256" key="3">
    <source>
        <dbReference type="ARBA" id="ARBA00022833"/>
    </source>
</evidence>
<evidence type="ECO:0000256" key="4">
    <source>
        <dbReference type="ARBA" id="ARBA00023015"/>
    </source>
</evidence>
<sequence>METVPHSRSRDSHSPDSHSRDSHSHTSHAPDTHVQHLLAGVAERLREQGARMTGPRTVVLQVLAANPGHLSADQVCQRVTALDPTVHSSSVDRTLALLCQMGVVQSVAVAHGQTTYHLVAGSAHAHAQCRSCNRLVDLPIEVMDPLCATLRERTGFSVEPAGVALRGLCEQCAGRRPAT</sequence>
<dbReference type="SUPFAM" id="SSF46785">
    <property type="entry name" value="Winged helix' DNA-binding domain"/>
    <property type="match status" value="1"/>
</dbReference>
<dbReference type="InterPro" id="IPR036388">
    <property type="entry name" value="WH-like_DNA-bd_sf"/>
</dbReference>
<keyword evidence="4" id="KW-0805">Transcription regulation</keyword>
<gene>
    <name evidence="8" type="ORF">ACFP57_11770</name>
</gene>
<evidence type="ECO:0000256" key="1">
    <source>
        <dbReference type="ARBA" id="ARBA00007957"/>
    </source>
</evidence>
<evidence type="ECO:0000256" key="7">
    <source>
        <dbReference type="SAM" id="MobiDB-lite"/>
    </source>
</evidence>
<keyword evidence="6" id="KW-0804">Transcription</keyword>
<dbReference type="Gene3D" id="1.10.10.10">
    <property type="entry name" value="Winged helix-like DNA-binding domain superfamily/Winged helix DNA-binding domain"/>
    <property type="match status" value="1"/>
</dbReference>
<evidence type="ECO:0000313" key="9">
    <source>
        <dbReference type="Proteomes" id="UP001596266"/>
    </source>
</evidence>
<comment type="similarity">
    <text evidence="1">Belongs to the Fur family.</text>
</comment>
<keyword evidence="3" id="KW-0862">Zinc</keyword>
<dbReference type="CDD" id="cd07153">
    <property type="entry name" value="Fur_like"/>
    <property type="match status" value="1"/>
</dbReference>
<evidence type="ECO:0000256" key="5">
    <source>
        <dbReference type="ARBA" id="ARBA00023125"/>
    </source>
</evidence>
<evidence type="ECO:0000256" key="6">
    <source>
        <dbReference type="ARBA" id="ARBA00023163"/>
    </source>
</evidence>
<dbReference type="InterPro" id="IPR002481">
    <property type="entry name" value="FUR"/>
</dbReference>
<dbReference type="PANTHER" id="PTHR33202">
    <property type="entry name" value="ZINC UPTAKE REGULATION PROTEIN"/>
    <property type="match status" value="1"/>
</dbReference>
<feature type="region of interest" description="Disordered" evidence="7">
    <location>
        <begin position="1"/>
        <end position="31"/>
    </location>
</feature>
<proteinExistence type="inferred from homology"/>
<dbReference type="RefSeq" id="WP_343886181.1">
    <property type="nucleotide sequence ID" value="NZ_BAAAKI010000013.1"/>
</dbReference>
<feature type="compositionally biased region" description="Basic and acidic residues" evidence="7">
    <location>
        <begin position="8"/>
        <end position="31"/>
    </location>
</feature>
<evidence type="ECO:0000313" key="8">
    <source>
        <dbReference type="EMBL" id="MFC6397654.1"/>
    </source>
</evidence>
<dbReference type="InterPro" id="IPR036390">
    <property type="entry name" value="WH_DNA-bd_sf"/>
</dbReference>
<dbReference type="InterPro" id="IPR043135">
    <property type="entry name" value="Fur_C"/>
</dbReference>
<keyword evidence="9" id="KW-1185">Reference proteome</keyword>
<dbReference type="Proteomes" id="UP001596266">
    <property type="component" value="Unassembled WGS sequence"/>
</dbReference>
<reference evidence="9" key="1">
    <citation type="journal article" date="2019" name="Int. J. Syst. Evol. Microbiol.">
        <title>The Global Catalogue of Microorganisms (GCM) 10K type strain sequencing project: providing services to taxonomists for standard genome sequencing and annotation.</title>
        <authorList>
            <consortium name="The Broad Institute Genomics Platform"/>
            <consortium name="The Broad Institute Genome Sequencing Center for Infectious Disease"/>
            <person name="Wu L."/>
            <person name="Ma J."/>
        </authorList>
    </citation>
    <scope>NUCLEOTIDE SEQUENCE [LARGE SCALE GENOMIC DNA]</scope>
    <source>
        <strain evidence="9">CGMCC 1.15277</strain>
    </source>
</reference>
<dbReference type="EMBL" id="JBHSUA010000021">
    <property type="protein sequence ID" value="MFC6397654.1"/>
    <property type="molecule type" value="Genomic_DNA"/>
</dbReference>
<organism evidence="8 9">
    <name type="scientific">Luteococcus sanguinis</name>
    <dbReference type="NCBI Taxonomy" id="174038"/>
    <lineage>
        <taxon>Bacteria</taxon>
        <taxon>Bacillati</taxon>
        <taxon>Actinomycetota</taxon>
        <taxon>Actinomycetes</taxon>
        <taxon>Propionibacteriales</taxon>
        <taxon>Propionibacteriaceae</taxon>
        <taxon>Luteococcus</taxon>
    </lineage>
</organism>
<comment type="caution">
    <text evidence="8">The sequence shown here is derived from an EMBL/GenBank/DDBJ whole genome shotgun (WGS) entry which is preliminary data.</text>
</comment>
<evidence type="ECO:0000256" key="2">
    <source>
        <dbReference type="ARBA" id="ARBA00022491"/>
    </source>
</evidence>
<keyword evidence="2" id="KW-0678">Repressor</keyword>
<dbReference type="Pfam" id="PF01475">
    <property type="entry name" value="FUR"/>
    <property type="match status" value="1"/>
</dbReference>
<name>A0ABW1X4I1_9ACTN</name>
<dbReference type="PANTHER" id="PTHR33202:SF7">
    <property type="entry name" value="FERRIC UPTAKE REGULATION PROTEIN"/>
    <property type="match status" value="1"/>
</dbReference>
<keyword evidence="5" id="KW-0238">DNA-binding</keyword>